<dbReference type="SUPFAM" id="SSF55874">
    <property type="entry name" value="ATPase domain of HSP90 chaperone/DNA topoisomerase II/histidine kinase"/>
    <property type="match status" value="1"/>
</dbReference>
<dbReference type="FunFam" id="3.30.565.10:FF:000006">
    <property type="entry name" value="Sensor histidine kinase WalK"/>
    <property type="match status" value="1"/>
</dbReference>
<comment type="catalytic activity">
    <reaction evidence="1">
        <text>ATP + protein L-histidine = ADP + protein N-phospho-L-histidine.</text>
        <dbReference type="EC" id="2.7.13.3"/>
    </reaction>
</comment>
<feature type="transmembrane region" description="Helical" evidence="6">
    <location>
        <begin position="177"/>
        <end position="200"/>
    </location>
</feature>
<dbReference type="SMART" id="SM00388">
    <property type="entry name" value="HisKA"/>
    <property type="match status" value="1"/>
</dbReference>
<dbReference type="CDD" id="cd00082">
    <property type="entry name" value="HisKA"/>
    <property type="match status" value="1"/>
</dbReference>
<organism evidence="8 9">
    <name type="scientific">Chitinophaga skermanii</name>
    <dbReference type="NCBI Taxonomy" id="331697"/>
    <lineage>
        <taxon>Bacteria</taxon>
        <taxon>Pseudomonadati</taxon>
        <taxon>Bacteroidota</taxon>
        <taxon>Chitinophagia</taxon>
        <taxon>Chitinophagales</taxon>
        <taxon>Chitinophagaceae</taxon>
        <taxon>Chitinophaga</taxon>
    </lineage>
</organism>
<dbReference type="Gene3D" id="1.10.287.130">
    <property type="match status" value="1"/>
</dbReference>
<dbReference type="Gene3D" id="3.30.565.10">
    <property type="entry name" value="Histidine kinase-like ATPase, C-terminal domain"/>
    <property type="match status" value="1"/>
</dbReference>
<evidence type="ECO:0000313" key="9">
    <source>
        <dbReference type="Proteomes" id="UP000249547"/>
    </source>
</evidence>
<dbReference type="OrthoDB" id="9124519at2"/>
<evidence type="ECO:0000259" key="7">
    <source>
        <dbReference type="PROSITE" id="PS50109"/>
    </source>
</evidence>
<dbReference type="RefSeq" id="WP_111599262.1">
    <property type="nucleotide sequence ID" value="NZ_QLLL01000007.1"/>
</dbReference>
<feature type="domain" description="Histidine kinase" evidence="7">
    <location>
        <begin position="241"/>
        <end position="470"/>
    </location>
</feature>
<dbReference type="AlphaFoldDB" id="A0A327QAG3"/>
<keyword evidence="3" id="KW-0597">Phosphoprotein</keyword>
<gene>
    <name evidence="8" type="ORF">LX64_03843</name>
</gene>
<evidence type="ECO:0000256" key="2">
    <source>
        <dbReference type="ARBA" id="ARBA00012438"/>
    </source>
</evidence>
<accession>A0A327QAG3</accession>
<evidence type="ECO:0000313" key="8">
    <source>
        <dbReference type="EMBL" id="RAJ01626.1"/>
    </source>
</evidence>
<dbReference type="GO" id="GO:0000155">
    <property type="term" value="F:phosphorelay sensor kinase activity"/>
    <property type="evidence" value="ECO:0007669"/>
    <property type="project" value="InterPro"/>
</dbReference>
<dbReference type="InterPro" id="IPR004358">
    <property type="entry name" value="Sig_transdc_His_kin-like_C"/>
</dbReference>
<dbReference type="InterPro" id="IPR005467">
    <property type="entry name" value="His_kinase_dom"/>
</dbReference>
<dbReference type="Proteomes" id="UP000249547">
    <property type="component" value="Unassembled WGS sequence"/>
</dbReference>
<dbReference type="PRINTS" id="PR00344">
    <property type="entry name" value="BCTRLSENSOR"/>
</dbReference>
<evidence type="ECO:0000256" key="6">
    <source>
        <dbReference type="SAM" id="Phobius"/>
    </source>
</evidence>
<keyword evidence="6" id="KW-0472">Membrane</keyword>
<dbReference type="InterPro" id="IPR052162">
    <property type="entry name" value="Sensor_kinase/Photoreceptor"/>
</dbReference>
<evidence type="ECO:0000256" key="5">
    <source>
        <dbReference type="ARBA" id="ARBA00022777"/>
    </source>
</evidence>
<dbReference type="PANTHER" id="PTHR43304:SF1">
    <property type="entry name" value="PAC DOMAIN-CONTAINING PROTEIN"/>
    <property type="match status" value="1"/>
</dbReference>
<dbReference type="CDD" id="cd19410">
    <property type="entry name" value="HK9-like_sensor"/>
    <property type="match status" value="1"/>
</dbReference>
<dbReference type="InterPro" id="IPR003661">
    <property type="entry name" value="HisK_dim/P_dom"/>
</dbReference>
<proteinExistence type="predicted"/>
<dbReference type="PANTHER" id="PTHR43304">
    <property type="entry name" value="PHYTOCHROME-LIKE PROTEIN CPH1"/>
    <property type="match status" value="1"/>
</dbReference>
<protein>
    <recommendedName>
        <fullName evidence="2">histidine kinase</fullName>
        <ecNumber evidence="2">2.7.13.3</ecNumber>
    </recommendedName>
</protein>
<dbReference type="Pfam" id="PF02518">
    <property type="entry name" value="HATPase_c"/>
    <property type="match status" value="1"/>
</dbReference>
<dbReference type="Pfam" id="PF05227">
    <property type="entry name" value="CHASE3"/>
    <property type="match status" value="1"/>
</dbReference>
<comment type="caution">
    <text evidence="8">The sequence shown here is derived from an EMBL/GenBank/DDBJ whole genome shotgun (WGS) entry which is preliminary data.</text>
</comment>
<dbReference type="InterPro" id="IPR036890">
    <property type="entry name" value="HATPase_C_sf"/>
</dbReference>
<dbReference type="InterPro" id="IPR007891">
    <property type="entry name" value="CHASE3"/>
</dbReference>
<keyword evidence="6" id="KW-0812">Transmembrane</keyword>
<evidence type="ECO:0000256" key="3">
    <source>
        <dbReference type="ARBA" id="ARBA00022553"/>
    </source>
</evidence>
<evidence type="ECO:0000256" key="4">
    <source>
        <dbReference type="ARBA" id="ARBA00022679"/>
    </source>
</evidence>
<keyword evidence="4" id="KW-0808">Transferase</keyword>
<dbReference type="InterPro" id="IPR036097">
    <property type="entry name" value="HisK_dim/P_sf"/>
</dbReference>
<keyword evidence="9" id="KW-1185">Reference proteome</keyword>
<reference evidence="8 9" key="1">
    <citation type="submission" date="2018-06" db="EMBL/GenBank/DDBJ databases">
        <title>Genomic Encyclopedia of Archaeal and Bacterial Type Strains, Phase II (KMG-II): from individual species to whole genera.</title>
        <authorList>
            <person name="Goeker M."/>
        </authorList>
    </citation>
    <scope>NUCLEOTIDE SEQUENCE [LARGE SCALE GENOMIC DNA]</scope>
    <source>
        <strain evidence="8 9">DSM 23857</strain>
    </source>
</reference>
<evidence type="ECO:0000256" key="1">
    <source>
        <dbReference type="ARBA" id="ARBA00000085"/>
    </source>
</evidence>
<sequence>MHISVHRKIRIGFFVAFTILVAATICSYLIEQNLVANALHLNHTIQVSRKLEVITKQLKDAEAAIRGFDLTKDSTFLQPSMDERIKKINNEYKQLRTITRDNPSQQKNLDTLKVLLDIKYRQFKADHLKAPGQSAKISVNAGETYMTLIDRKVNDMVHIEEKITAEKSRLFHFFSSLWVPFIFIVSILAIFIGVYSYIVLTKEFRLQLYIEARMRNYQRELQENINLLHKYNQDLEQFAYVASHDLQEPLRKISTFSDRLIMKYGDNLPEDAQQLVNRMVAAVARMRILIQDLLVFSRSGRMTPDSMEQVDLGALLQEVLSDFEVSVEEKGIDITYTEMPTIEGSKSALQQLFQNLISNAIKFADPNRPLQVRISAETLTGQQTGIVKEELKDELFCRITVEDNGIGFEQAYAERIFLIFQRLHGVSEYQGTGIGLAICKKIISAHHGYISAYGYQGKGAVFVVMLPFKQTKDE</sequence>
<dbReference type="EC" id="2.7.13.3" evidence="2"/>
<keyword evidence="6" id="KW-1133">Transmembrane helix</keyword>
<dbReference type="SMART" id="SM00387">
    <property type="entry name" value="HATPase_c"/>
    <property type="match status" value="1"/>
</dbReference>
<dbReference type="InterPro" id="IPR003594">
    <property type="entry name" value="HATPase_dom"/>
</dbReference>
<dbReference type="Pfam" id="PF00512">
    <property type="entry name" value="HisKA"/>
    <property type="match status" value="1"/>
</dbReference>
<name>A0A327QAG3_9BACT</name>
<keyword evidence="5" id="KW-0418">Kinase</keyword>
<dbReference type="PROSITE" id="PS50109">
    <property type="entry name" value="HIS_KIN"/>
    <property type="match status" value="1"/>
</dbReference>
<dbReference type="SUPFAM" id="SSF47384">
    <property type="entry name" value="Homodimeric domain of signal transducing histidine kinase"/>
    <property type="match status" value="1"/>
</dbReference>
<feature type="transmembrane region" description="Helical" evidence="6">
    <location>
        <begin position="12"/>
        <end position="30"/>
    </location>
</feature>
<dbReference type="EMBL" id="QLLL01000007">
    <property type="protein sequence ID" value="RAJ01626.1"/>
    <property type="molecule type" value="Genomic_DNA"/>
</dbReference>